<name>A0ABP7FW29_9MICO</name>
<feature type="domain" description="PPM-type phosphatase" evidence="1">
    <location>
        <begin position="26"/>
        <end position="257"/>
    </location>
</feature>
<dbReference type="SMART" id="SM00332">
    <property type="entry name" value="PP2Cc"/>
    <property type="match status" value="1"/>
</dbReference>
<evidence type="ECO:0000313" key="3">
    <source>
        <dbReference type="Proteomes" id="UP001501004"/>
    </source>
</evidence>
<dbReference type="CDD" id="cd00143">
    <property type="entry name" value="PP2Cc"/>
    <property type="match status" value="1"/>
</dbReference>
<dbReference type="PROSITE" id="PS51746">
    <property type="entry name" value="PPM_2"/>
    <property type="match status" value="1"/>
</dbReference>
<proteinExistence type="predicted"/>
<dbReference type="Gene3D" id="3.60.40.10">
    <property type="entry name" value="PPM-type phosphatase domain"/>
    <property type="match status" value="1"/>
</dbReference>
<protein>
    <submittedName>
        <fullName evidence="2">Protein phosphatase 2C domain-containing protein</fullName>
    </submittedName>
</protein>
<accession>A0ABP7FW29</accession>
<dbReference type="SMART" id="SM00331">
    <property type="entry name" value="PP2C_SIG"/>
    <property type="match status" value="1"/>
</dbReference>
<keyword evidence="3" id="KW-1185">Reference proteome</keyword>
<dbReference type="InterPro" id="IPR036457">
    <property type="entry name" value="PPM-type-like_dom_sf"/>
</dbReference>
<dbReference type="Proteomes" id="UP001501004">
    <property type="component" value="Unassembled WGS sequence"/>
</dbReference>
<evidence type="ECO:0000313" key="2">
    <source>
        <dbReference type="EMBL" id="GAA3747593.1"/>
    </source>
</evidence>
<sequence length="277" mass="28877">MTVLGDNTERREIALPGGVGSSVTLAWGIATDVGLRRAHNEDSLVADAPIFAVADGMGGHAAGDVASDAVVTRLAELAQEGFTQAESIVEALRAATTDISHAIDERELGVGTTVTGAALVVNAGHPYWVVFNVGDSRLYLFDHNVLTQITVDHSVVQELVTAGLISSTDAEHHPDSNVVTRAVGFNTEPVPDFWLLPVARGSRLLLCSDGLTREVSELRLRLHLAAGLNPRETALALVDAALAAGGRDNVTAIVIDVLEVSGAGGEEIDVEDTAPGV</sequence>
<comment type="caution">
    <text evidence="2">The sequence shown here is derived from an EMBL/GenBank/DDBJ whole genome shotgun (WGS) entry which is preliminary data.</text>
</comment>
<dbReference type="SUPFAM" id="SSF81606">
    <property type="entry name" value="PP2C-like"/>
    <property type="match status" value="1"/>
</dbReference>
<dbReference type="InterPro" id="IPR015655">
    <property type="entry name" value="PP2C"/>
</dbReference>
<dbReference type="EMBL" id="BAABAE010000003">
    <property type="protein sequence ID" value="GAA3747593.1"/>
    <property type="molecule type" value="Genomic_DNA"/>
</dbReference>
<evidence type="ECO:0000259" key="1">
    <source>
        <dbReference type="PROSITE" id="PS51746"/>
    </source>
</evidence>
<reference evidence="3" key="1">
    <citation type="journal article" date="2019" name="Int. J. Syst. Evol. Microbiol.">
        <title>The Global Catalogue of Microorganisms (GCM) 10K type strain sequencing project: providing services to taxonomists for standard genome sequencing and annotation.</title>
        <authorList>
            <consortium name="The Broad Institute Genomics Platform"/>
            <consortium name="The Broad Institute Genome Sequencing Center for Infectious Disease"/>
            <person name="Wu L."/>
            <person name="Ma J."/>
        </authorList>
    </citation>
    <scope>NUCLEOTIDE SEQUENCE [LARGE SCALE GENOMIC DNA]</scope>
    <source>
        <strain evidence="3">JCM 16949</strain>
    </source>
</reference>
<dbReference type="Pfam" id="PF13672">
    <property type="entry name" value="PP2C_2"/>
    <property type="match status" value="1"/>
</dbReference>
<dbReference type="PANTHER" id="PTHR47992">
    <property type="entry name" value="PROTEIN PHOSPHATASE"/>
    <property type="match status" value="1"/>
</dbReference>
<gene>
    <name evidence="2" type="ORF">GCM10022239_23880</name>
</gene>
<dbReference type="InterPro" id="IPR001932">
    <property type="entry name" value="PPM-type_phosphatase-like_dom"/>
</dbReference>
<dbReference type="RefSeq" id="WP_344756949.1">
    <property type="nucleotide sequence ID" value="NZ_BAABAE010000003.1"/>
</dbReference>
<organism evidence="2 3">
    <name type="scientific">Leifsonella bigeumensis</name>
    <dbReference type="NCBI Taxonomy" id="433643"/>
    <lineage>
        <taxon>Bacteria</taxon>
        <taxon>Bacillati</taxon>
        <taxon>Actinomycetota</taxon>
        <taxon>Actinomycetes</taxon>
        <taxon>Micrococcales</taxon>
        <taxon>Microbacteriaceae</taxon>
        <taxon>Leifsonella</taxon>
    </lineage>
</organism>